<evidence type="ECO:0000256" key="1">
    <source>
        <dbReference type="SAM" id="MobiDB-lite"/>
    </source>
</evidence>
<dbReference type="EMBL" id="JAIVGD010000001">
    <property type="protein sequence ID" value="KAH0781846.1"/>
    <property type="molecule type" value="Genomic_DNA"/>
</dbReference>
<evidence type="ECO:0000313" key="2">
    <source>
        <dbReference type="EMBL" id="KAH0781846.1"/>
    </source>
</evidence>
<dbReference type="InterPro" id="IPR036691">
    <property type="entry name" value="Endo/exonu/phosph_ase_sf"/>
</dbReference>
<keyword evidence="3" id="KW-1185">Reference proteome</keyword>
<accession>A0ABQ7WNK1</accession>
<dbReference type="PANTHER" id="PTHR35218:SF7">
    <property type="entry name" value="ENDONUCLEASE_EXONUCLEASE_PHOSPHATASE"/>
    <property type="match status" value="1"/>
</dbReference>
<name>A0ABQ7WNK1_SOLTU</name>
<evidence type="ECO:0008006" key="4">
    <source>
        <dbReference type="Google" id="ProtNLM"/>
    </source>
</evidence>
<feature type="region of interest" description="Disordered" evidence="1">
    <location>
        <begin position="1"/>
        <end position="26"/>
    </location>
</feature>
<dbReference type="PANTHER" id="PTHR35218">
    <property type="entry name" value="RNASE H DOMAIN-CONTAINING PROTEIN"/>
    <property type="match status" value="1"/>
</dbReference>
<proteinExistence type="predicted"/>
<dbReference type="SUPFAM" id="SSF56219">
    <property type="entry name" value="DNase I-like"/>
    <property type="match status" value="1"/>
</dbReference>
<protein>
    <recommendedName>
        <fullName evidence="4">Endonuclease/exonuclease/phosphatase</fullName>
    </recommendedName>
</protein>
<evidence type="ECO:0000313" key="3">
    <source>
        <dbReference type="Proteomes" id="UP000826656"/>
    </source>
</evidence>
<reference evidence="2 3" key="1">
    <citation type="journal article" date="2021" name="bioRxiv">
        <title>Chromosome-scale and haplotype-resolved genome assembly of a tetraploid potato cultivar.</title>
        <authorList>
            <person name="Sun H."/>
            <person name="Jiao W.-B."/>
            <person name="Krause K."/>
            <person name="Campoy J.A."/>
            <person name="Goel M."/>
            <person name="Folz-Donahue K."/>
            <person name="Kukat C."/>
            <person name="Huettel B."/>
            <person name="Schneeberger K."/>
        </authorList>
    </citation>
    <scope>NUCLEOTIDE SEQUENCE [LARGE SCALE GENOMIC DNA]</scope>
    <source>
        <strain evidence="2">SolTubOtavaFocal</strain>
        <tissue evidence="2">Leaves</tissue>
    </source>
</reference>
<gene>
    <name evidence="2" type="ORF">KY290_001444</name>
</gene>
<organism evidence="2 3">
    <name type="scientific">Solanum tuberosum</name>
    <name type="common">Potato</name>
    <dbReference type="NCBI Taxonomy" id="4113"/>
    <lineage>
        <taxon>Eukaryota</taxon>
        <taxon>Viridiplantae</taxon>
        <taxon>Streptophyta</taxon>
        <taxon>Embryophyta</taxon>
        <taxon>Tracheophyta</taxon>
        <taxon>Spermatophyta</taxon>
        <taxon>Magnoliopsida</taxon>
        <taxon>eudicotyledons</taxon>
        <taxon>Gunneridae</taxon>
        <taxon>Pentapetalae</taxon>
        <taxon>asterids</taxon>
        <taxon>lamiids</taxon>
        <taxon>Solanales</taxon>
        <taxon>Solanaceae</taxon>
        <taxon>Solanoideae</taxon>
        <taxon>Solaneae</taxon>
        <taxon>Solanum</taxon>
    </lineage>
</organism>
<dbReference type="Proteomes" id="UP000826656">
    <property type="component" value="Unassembled WGS sequence"/>
</dbReference>
<comment type="caution">
    <text evidence="2">The sequence shown here is derived from an EMBL/GenBank/DDBJ whole genome shotgun (WGS) entry which is preliminary data.</text>
</comment>
<sequence length="229" mass="25966">MFNEEDQDKEDQVAPQMPLETPLSPMNHHATYQMRKEGPNMPDHHTPILFLRNPLTLDMLQSTQKKYQVRVPQAVRKASITIRHYNSQSPQIYVAIIIPTLKGENITKLDSNVNLEVSLAPGGSSNSQEGITMKMLLWNCRGAHNSNFMNNMRALIEWNNPTILSLTETRMEDHDNLLQALDFTDVIQIPAIGYLGGITILEELGGHNRTICANRIGDSHHYRGKHDFS</sequence>